<dbReference type="InterPro" id="IPR002156">
    <property type="entry name" value="RNaseH_domain"/>
</dbReference>
<dbReference type="InterPro" id="IPR026960">
    <property type="entry name" value="RVT-Znf"/>
</dbReference>
<dbReference type="AlphaFoldDB" id="A0A3L6TQY2"/>
<protein>
    <submittedName>
        <fullName evidence="3">Retrotransposon protein, putative, unclassified</fullName>
    </submittedName>
</protein>
<evidence type="ECO:0000313" key="3">
    <source>
        <dbReference type="EMBL" id="RLN42620.1"/>
    </source>
</evidence>
<dbReference type="STRING" id="4540.A0A3L6TQY2"/>
<accession>A0A3L6TQY2</accession>
<proteinExistence type="predicted"/>
<feature type="domain" description="RNase H type-1" evidence="1">
    <location>
        <begin position="478"/>
        <end position="599"/>
    </location>
</feature>
<dbReference type="GO" id="GO:0003676">
    <property type="term" value="F:nucleic acid binding"/>
    <property type="evidence" value="ECO:0007669"/>
    <property type="project" value="InterPro"/>
</dbReference>
<keyword evidence="4" id="KW-1185">Reference proteome</keyword>
<reference evidence="4" key="1">
    <citation type="journal article" date="2019" name="Nat. Commun.">
        <title>The genome of broomcorn millet.</title>
        <authorList>
            <person name="Zou C."/>
            <person name="Miki D."/>
            <person name="Li D."/>
            <person name="Tang Q."/>
            <person name="Xiao L."/>
            <person name="Rajput S."/>
            <person name="Deng P."/>
            <person name="Jia W."/>
            <person name="Huang R."/>
            <person name="Zhang M."/>
            <person name="Sun Y."/>
            <person name="Hu J."/>
            <person name="Fu X."/>
            <person name="Schnable P.S."/>
            <person name="Li F."/>
            <person name="Zhang H."/>
            <person name="Feng B."/>
            <person name="Zhu X."/>
            <person name="Liu R."/>
            <person name="Schnable J.C."/>
            <person name="Zhu J.-K."/>
            <person name="Zhang H."/>
        </authorList>
    </citation>
    <scope>NUCLEOTIDE SEQUENCE [LARGE SCALE GENOMIC DNA]</scope>
</reference>
<comment type="caution">
    <text evidence="3">The sequence shown here is derived from an EMBL/GenBank/DDBJ whole genome shotgun (WGS) entry which is preliminary data.</text>
</comment>
<dbReference type="OrthoDB" id="696189at2759"/>
<gene>
    <name evidence="3" type="ORF">C2845_PM01G49570</name>
</gene>
<dbReference type="InterPro" id="IPR012337">
    <property type="entry name" value="RNaseH-like_sf"/>
</dbReference>
<dbReference type="EMBL" id="PQIB02000001">
    <property type="protein sequence ID" value="RLN42620.1"/>
    <property type="molecule type" value="Genomic_DNA"/>
</dbReference>
<dbReference type="Proteomes" id="UP000275267">
    <property type="component" value="Unassembled WGS sequence"/>
</dbReference>
<dbReference type="Pfam" id="PF13456">
    <property type="entry name" value="RVT_3"/>
    <property type="match status" value="1"/>
</dbReference>
<name>A0A3L6TQY2_PANMI</name>
<evidence type="ECO:0000259" key="1">
    <source>
        <dbReference type="Pfam" id="PF13456"/>
    </source>
</evidence>
<sequence>MQDLDIQRETMNERYLGLPVYVGKSKTQAFSYLKERIWKRIQGWKEKMLSRAGKEVMIKAVAQAIPTFAMGCFDLTKELCDHISSMIGKFWWSQQEKENKIHWISWEKLILPKGRGGLGFRDIHGFNLAMLAKQGWRLVQNPESLCARILGAKYCPHGDLFKAKMSGTVSYTWRSIMRGIKVLESGVIWRVGNGEKINIWNDPWIPRGITRREITPRGGNLVSRVSELIDPVSGGWDDDLLNQTFWSEDVEVIKSIPVHFDLDDVLAWHFDIRGIFSVKSAYKVYRDVVEHESRRGQASTAANCRTDETFWKKLWKLNCPGKIKHFLWRLGHNSVAVRCNLKRRGMEIDTRCVMCNRLDEDGGHLFCNCKFVKYIWRELNIEEVRCRLANQVSVQMFMSLIWELEEKMQLRVVMLLWHWWLERNRVREGERRRSASELAFIIAAQSDEFLKIDSKAHQAQNGPSKHWCKPVGDTLKINVDGAFFAETKSGGWGYVIRDADGAVILAGAGITRAMDAFHTEVVACQAGLKAACEKGMTRIVLETDSMMLRLAMEGNTFSLAPTGGLVHEIKMLASSSFVCFSVLYCPRVCNGVAHALAARGCKCSPNSDLYWDGVPTGLENLVAEESLAPFS</sequence>
<evidence type="ECO:0000259" key="2">
    <source>
        <dbReference type="Pfam" id="PF13966"/>
    </source>
</evidence>
<evidence type="ECO:0000313" key="4">
    <source>
        <dbReference type="Proteomes" id="UP000275267"/>
    </source>
</evidence>
<feature type="domain" description="Reverse transcriptase zinc-binding" evidence="2">
    <location>
        <begin position="276"/>
        <end position="376"/>
    </location>
</feature>
<dbReference type="CDD" id="cd06222">
    <property type="entry name" value="RNase_H_like"/>
    <property type="match status" value="1"/>
</dbReference>
<dbReference type="InterPro" id="IPR044730">
    <property type="entry name" value="RNase_H-like_dom_plant"/>
</dbReference>
<dbReference type="Gene3D" id="3.30.420.10">
    <property type="entry name" value="Ribonuclease H-like superfamily/Ribonuclease H"/>
    <property type="match status" value="1"/>
</dbReference>
<dbReference type="GO" id="GO:0004523">
    <property type="term" value="F:RNA-DNA hybrid ribonuclease activity"/>
    <property type="evidence" value="ECO:0007669"/>
    <property type="project" value="InterPro"/>
</dbReference>
<dbReference type="Pfam" id="PF13966">
    <property type="entry name" value="zf-RVT"/>
    <property type="match status" value="1"/>
</dbReference>
<dbReference type="PANTHER" id="PTHR33116">
    <property type="entry name" value="REVERSE TRANSCRIPTASE ZINC-BINDING DOMAIN-CONTAINING PROTEIN-RELATED-RELATED"/>
    <property type="match status" value="1"/>
</dbReference>
<dbReference type="SUPFAM" id="SSF53098">
    <property type="entry name" value="Ribonuclease H-like"/>
    <property type="match status" value="1"/>
</dbReference>
<organism evidence="3 4">
    <name type="scientific">Panicum miliaceum</name>
    <name type="common">Proso millet</name>
    <name type="synonym">Broomcorn millet</name>
    <dbReference type="NCBI Taxonomy" id="4540"/>
    <lineage>
        <taxon>Eukaryota</taxon>
        <taxon>Viridiplantae</taxon>
        <taxon>Streptophyta</taxon>
        <taxon>Embryophyta</taxon>
        <taxon>Tracheophyta</taxon>
        <taxon>Spermatophyta</taxon>
        <taxon>Magnoliopsida</taxon>
        <taxon>Liliopsida</taxon>
        <taxon>Poales</taxon>
        <taxon>Poaceae</taxon>
        <taxon>PACMAD clade</taxon>
        <taxon>Panicoideae</taxon>
        <taxon>Panicodae</taxon>
        <taxon>Paniceae</taxon>
        <taxon>Panicinae</taxon>
        <taxon>Panicum</taxon>
        <taxon>Panicum sect. Panicum</taxon>
    </lineage>
</organism>
<dbReference type="InterPro" id="IPR036397">
    <property type="entry name" value="RNaseH_sf"/>
</dbReference>
<dbReference type="PANTHER" id="PTHR33116:SF86">
    <property type="entry name" value="REVERSE TRANSCRIPTASE DOMAIN-CONTAINING PROTEIN"/>
    <property type="match status" value="1"/>
</dbReference>